<dbReference type="EMBL" id="CP063164">
    <property type="protein sequence ID" value="QOR62913.1"/>
    <property type="molecule type" value="Genomic_DNA"/>
</dbReference>
<keyword evidence="3" id="KW-1185">Reference proteome</keyword>
<sequence length="164" mass="18572">MRTLLIILLFAVSLPAGSVDDMTVGRWQIVTHSTSANRTHITEKEILGLKADHTLDITILVSLKKDEHFIKDLQFRATGIWKRHTTTLVLVIQKIEVPFAKEVSRTITKRSMEALAAVYQSRLTESPIRINTITLLTDKKMTIINEKGVSTSYTKYLPSPLKQK</sequence>
<organism evidence="2 3">
    <name type="scientific">Sulfurovum indicum</name>
    <dbReference type="NCBI Taxonomy" id="2779528"/>
    <lineage>
        <taxon>Bacteria</taxon>
        <taxon>Pseudomonadati</taxon>
        <taxon>Campylobacterota</taxon>
        <taxon>Epsilonproteobacteria</taxon>
        <taxon>Campylobacterales</taxon>
        <taxon>Sulfurovaceae</taxon>
        <taxon>Sulfurovum</taxon>
    </lineage>
</organism>
<dbReference type="RefSeq" id="WP_197549730.1">
    <property type="nucleotide sequence ID" value="NZ_CP063164.1"/>
</dbReference>
<gene>
    <name evidence="2" type="ORF">IMZ28_05470</name>
</gene>
<feature type="chain" id="PRO_5029714473" evidence="1">
    <location>
        <begin position="19"/>
        <end position="164"/>
    </location>
</feature>
<dbReference type="Proteomes" id="UP000595074">
    <property type="component" value="Chromosome"/>
</dbReference>
<evidence type="ECO:0000256" key="1">
    <source>
        <dbReference type="SAM" id="SignalP"/>
    </source>
</evidence>
<evidence type="ECO:0000313" key="3">
    <source>
        <dbReference type="Proteomes" id="UP000595074"/>
    </source>
</evidence>
<dbReference type="AlphaFoldDB" id="A0A7M1S661"/>
<name>A0A7M1S661_9BACT</name>
<keyword evidence="1" id="KW-0732">Signal</keyword>
<evidence type="ECO:0000313" key="2">
    <source>
        <dbReference type="EMBL" id="QOR62913.1"/>
    </source>
</evidence>
<reference evidence="2 3" key="1">
    <citation type="submission" date="2020-10" db="EMBL/GenBank/DDBJ databases">
        <title>The genome of sulfurovum sp.</title>
        <authorList>
            <person name="Xie S."/>
            <person name="Shao Z."/>
            <person name="Jiang L."/>
        </authorList>
    </citation>
    <scope>NUCLEOTIDE SEQUENCE [LARGE SCALE GENOMIC DNA]</scope>
    <source>
        <strain evidence="2 3">ST-419</strain>
    </source>
</reference>
<feature type="signal peptide" evidence="1">
    <location>
        <begin position="1"/>
        <end position="18"/>
    </location>
</feature>
<dbReference type="KEGG" id="sinu:IMZ28_05470"/>
<accession>A0A7M1S661</accession>
<proteinExistence type="predicted"/>
<protein>
    <submittedName>
        <fullName evidence="2">Uncharacterized protein</fullName>
    </submittedName>
</protein>